<dbReference type="AlphaFoldDB" id="A0A8W8MB73"/>
<keyword evidence="2" id="KW-1185">Reference proteome</keyword>
<evidence type="ECO:0000313" key="2">
    <source>
        <dbReference type="Proteomes" id="UP000005408"/>
    </source>
</evidence>
<name>A0A8W8MB73_MAGGI</name>
<dbReference type="EnsemblMetazoa" id="G32670.1">
    <property type="protein sequence ID" value="G32670.1:cds"/>
    <property type="gene ID" value="G32670"/>
</dbReference>
<reference evidence="1" key="1">
    <citation type="submission" date="2022-08" db="UniProtKB">
        <authorList>
            <consortium name="EnsemblMetazoa"/>
        </authorList>
    </citation>
    <scope>IDENTIFICATION</scope>
    <source>
        <strain evidence="1">05x7-T-G4-1.051#20</strain>
    </source>
</reference>
<accession>A0A8W8MB73</accession>
<sequence>MSIIPVSETASLLEEEKTSVYLNIKYCIYNMAESCPEESNGEDNSTLLDQYIDCAKKFIELVKDLGHIKGASKLQRMCKSELKYLQTVGVPHMLSNLDRV</sequence>
<organism evidence="1 2">
    <name type="scientific">Magallana gigas</name>
    <name type="common">Pacific oyster</name>
    <name type="synonym">Crassostrea gigas</name>
    <dbReference type="NCBI Taxonomy" id="29159"/>
    <lineage>
        <taxon>Eukaryota</taxon>
        <taxon>Metazoa</taxon>
        <taxon>Spiralia</taxon>
        <taxon>Lophotrochozoa</taxon>
        <taxon>Mollusca</taxon>
        <taxon>Bivalvia</taxon>
        <taxon>Autobranchia</taxon>
        <taxon>Pteriomorphia</taxon>
        <taxon>Ostreida</taxon>
        <taxon>Ostreoidea</taxon>
        <taxon>Ostreidae</taxon>
        <taxon>Magallana</taxon>
    </lineage>
</organism>
<protein>
    <submittedName>
        <fullName evidence="1">Uncharacterized protein</fullName>
    </submittedName>
</protein>
<proteinExistence type="predicted"/>
<dbReference type="Proteomes" id="UP000005408">
    <property type="component" value="Unassembled WGS sequence"/>
</dbReference>
<evidence type="ECO:0000313" key="1">
    <source>
        <dbReference type="EnsemblMetazoa" id="G32670.1:cds"/>
    </source>
</evidence>